<name>A0A401T927_CHIPU</name>
<dbReference type="SUPFAM" id="SSF46966">
    <property type="entry name" value="Spectrin repeat"/>
    <property type="match status" value="1"/>
</dbReference>
<dbReference type="Proteomes" id="UP000287033">
    <property type="component" value="Unassembled WGS sequence"/>
</dbReference>
<accession>A0A401T927</accession>
<protein>
    <submittedName>
        <fullName evidence="1">Uncharacterized protein</fullName>
    </submittedName>
</protein>
<dbReference type="EMBL" id="BEZZ01013116">
    <property type="protein sequence ID" value="GCC39176.1"/>
    <property type="molecule type" value="Genomic_DNA"/>
</dbReference>
<feature type="non-terminal residue" evidence="1">
    <location>
        <position position="1"/>
    </location>
</feature>
<gene>
    <name evidence="1" type="ORF">chiPu_0022926</name>
</gene>
<reference evidence="1 2" key="1">
    <citation type="journal article" date="2018" name="Nat. Ecol. Evol.">
        <title>Shark genomes provide insights into elasmobranch evolution and the origin of vertebrates.</title>
        <authorList>
            <person name="Hara Y"/>
            <person name="Yamaguchi K"/>
            <person name="Onimaru K"/>
            <person name="Kadota M"/>
            <person name="Koyanagi M"/>
            <person name="Keeley SD"/>
            <person name="Tatsumi K"/>
            <person name="Tanaka K"/>
            <person name="Motone F"/>
            <person name="Kageyama Y"/>
            <person name="Nozu R"/>
            <person name="Adachi N"/>
            <person name="Nishimura O"/>
            <person name="Nakagawa R"/>
            <person name="Tanegashima C"/>
            <person name="Kiyatake I"/>
            <person name="Matsumoto R"/>
            <person name="Murakumo K"/>
            <person name="Nishida K"/>
            <person name="Terakita A"/>
            <person name="Kuratani S"/>
            <person name="Sato K"/>
            <person name="Hyodo S Kuraku.S."/>
        </authorList>
    </citation>
    <scope>NUCLEOTIDE SEQUENCE [LARGE SCALE GENOMIC DNA]</scope>
</reference>
<evidence type="ECO:0000313" key="1">
    <source>
        <dbReference type="EMBL" id="GCC39176.1"/>
    </source>
</evidence>
<sequence length="58" mass="6788">ELMKELRGKRAVYEVTLRIGKTLMDKAEHPGDREGLQELVTDLSEHWNSLNEKSLCRY</sequence>
<dbReference type="AlphaFoldDB" id="A0A401T927"/>
<proteinExistence type="predicted"/>
<dbReference type="Gene3D" id="1.20.58.60">
    <property type="match status" value="1"/>
</dbReference>
<organism evidence="1 2">
    <name type="scientific">Chiloscyllium punctatum</name>
    <name type="common">Brownbanded bambooshark</name>
    <name type="synonym">Hemiscyllium punctatum</name>
    <dbReference type="NCBI Taxonomy" id="137246"/>
    <lineage>
        <taxon>Eukaryota</taxon>
        <taxon>Metazoa</taxon>
        <taxon>Chordata</taxon>
        <taxon>Craniata</taxon>
        <taxon>Vertebrata</taxon>
        <taxon>Chondrichthyes</taxon>
        <taxon>Elasmobranchii</taxon>
        <taxon>Galeomorphii</taxon>
        <taxon>Galeoidea</taxon>
        <taxon>Orectolobiformes</taxon>
        <taxon>Hemiscylliidae</taxon>
        <taxon>Chiloscyllium</taxon>
    </lineage>
</organism>
<comment type="caution">
    <text evidence="1">The sequence shown here is derived from an EMBL/GenBank/DDBJ whole genome shotgun (WGS) entry which is preliminary data.</text>
</comment>
<evidence type="ECO:0000313" key="2">
    <source>
        <dbReference type="Proteomes" id="UP000287033"/>
    </source>
</evidence>
<keyword evidence="2" id="KW-1185">Reference proteome</keyword>